<dbReference type="InterPro" id="IPR000206">
    <property type="entry name" value="Ribosomal_bL12"/>
</dbReference>
<dbReference type="AlphaFoldDB" id="A0A812N929"/>
<proteinExistence type="inferred from homology"/>
<dbReference type="GO" id="GO:0003729">
    <property type="term" value="F:mRNA binding"/>
    <property type="evidence" value="ECO:0007669"/>
    <property type="project" value="TreeGrafter"/>
</dbReference>
<dbReference type="SUPFAM" id="SSF48300">
    <property type="entry name" value="Ribosomal protein L7/12, oligomerisation (N-terminal) domain"/>
    <property type="match status" value="1"/>
</dbReference>
<reference evidence="6" key="1">
    <citation type="submission" date="2021-02" db="EMBL/GenBank/DDBJ databases">
        <authorList>
            <person name="Dougan E. K."/>
            <person name="Rhodes N."/>
            <person name="Thang M."/>
            <person name="Chan C."/>
        </authorList>
    </citation>
    <scope>NUCLEOTIDE SEQUENCE</scope>
</reference>
<dbReference type="HAMAP" id="MF_00368">
    <property type="entry name" value="Ribosomal_bL12"/>
    <property type="match status" value="1"/>
</dbReference>
<evidence type="ECO:0000256" key="1">
    <source>
        <dbReference type="ARBA" id="ARBA00007197"/>
    </source>
</evidence>
<feature type="domain" description="Large ribosomal subunit protein bL12 oligomerization" evidence="5">
    <location>
        <begin position="54"/>
        <end position="101"/>
    </location>
</feature>
<dbReference type="Proteomes" id="UP000604046">
    <property type="component" value="Unassembled WGS sequence"/>
</dbReference>
<evidence type="ECO:0000259" key="5">
    <source>
        <dbReference type="Pfam" id="PF16320"/>
    </source>
</evidence>
<evidence type="ECO:0000313" key="7">
    <source>
        <dbReference type="Proteomes" id="UP000604046"/>
    </source>
</evidence>
<dbReference type="InterPro" id="IPR036235">
    <property type="entry name" value="Ribosomal_bL12_oligo_N_sf"/>
</dbReference>
<dbReference type="EMBL" id="CAJNDS010001802">
    <property type="protein sequence ID" value="CAE7280889.1"/>
    <property type="molecule type" value="Genomic_DNA"/>
</dbReference>
<keyword evidence="3" id="KW-0687">Ribonucleoprotein</keyword>
<dbReference type="InterPro" id="IPR008932">
    <property type="entry name" value="Ribosomal_bL12_oligo"/>
</dbReference>
<dbReference type="PANTHER" id="PTHR45987">
    <property type="entry name" value="39S RIBOSOMAL PROTEIN L12"/>
    <property type="match status" value="1"/>
</dbReference>
<keyword evidence="7" id="KW-1185">Reference proteome</keyword>
<dbReference type="GO" id="GO:0022625">
    <property type="term" value="C:cytosolic large ribosomal subunit"/>
    <property type="evidence" value="ECO:0007669"/>
    <property type="project" value="TreeGrafter"/>
</dbReference>
<dbReference type="GO" id="GO:0003735">
    <property type="term" value="F:structural constituent of ribosome"/>
    <property type="evidence" value="ECO:0007669"/>
    <property type="project" value="InterPro"/>
</dbReference>
<keyword evidence="2" id="KW-0689">Ribosomal protein</keyword>
<dbReference type="Gene3D" id="1.20.5.710">
    <property type="entry name" value="Single helix bin"/>
    <property type="match status" value="1"/>
</dbReference>
<dbReference type="PANTHER" id="PTHR45987:SF4">
    <property type="entry name" value="LARGE RIBOSOMAL SUBUNIT PROTEIN BL12M"/>
    <property type="match status" value="1"/>
</dbReference>
<evidence type="ECO:0000256" key="3">
    <source>
        <dbReference type="ARBA" id="ARBA00023274"/>
    </source>
</evidence>
<sequence>MAPFVPVRRRSALAAALAIAALCGLYGQVSSASAFVTGLPTVRARQPAVNMQSKVDDIVEELKGLTLLEASELVKAIEETFGVDASASAGVVMAAPGAAGGGEAAEAAPEKTEFDVVLKEVAKEKKIAIIKAIRAITGLGLKDAKGMADNPGKLIEGKPKDVCEDAVKQLEEAGATAVIE</sequence>
<comment type="similarity">
    <text evidence="1">Belongs to the bacterial ribosomal protein bL12 family.</text>
</comment>
<protein>
    <submittedName>
        <fullName evidence="6">Rpl12 protein</fullName>
    </submittedName>
</protein>
<feature type="domain" description="Large ribosomal subunit protein bL12 C-terminal" evidence="4">
    <location>
        <begin position="114"/>
        <end position="179"/>
    </location>
</feature>
<dbReference type="Pfam" id="PF16320">
    <property type="entry name" value="Ribosomal_L12_N"/>
    <property type="match status" value="1"/>
</dbReference>
<dbReference type="OrthoDB" id="250175at2759"/>
<evidence type="ECO:0000259" key="4">
    <source>
        <dbReference type="Pfam" id="PF00542"/>
    </source>
</evidence>
<dbReference type="SUPFAM" id="SSF54736">
    <property type="entry name" value="ClpS-like"/>
    <property type="match status" value="1"/>
</dbReference>
<gene>
    <name evidence="6" type="primary">rpl12</name>
    <name evidence="6" type="ORF">SNAT2548_LOCUS14891</name>
</gene>
<name>A0A812N929_9DINO</name>
<dbReference type="NCBIfam" id="TIGR00855">
    <property type="entry name" value="L12"/>
    <property type="match status" value="1"/>
</dbReference>
<evidence type="ECO:0000256" key="2">
    <source>
        <dbReference type="ARBA" id="ARBA00022980"/>
    </source>
</evidence>
<evidence type="ECO:0000313" key="6">
    <source>
        <dbReference type="EMBL" id="CAE7280889.1"/>
    </source>
</evidence>
<dbReference type="Pfam" id="PF00542">
    <property type="entry name" value="Ribosomal_L12"/>
    <property type="match status" value="1"/>
</dbReference>
<comment type="caution">
    <text evidence="6">The sequence shown here is derived from an EMBL/GenBank/DDBJ whole genome shotgun (WGS) entry which is preliminary data.</text>
</comment>
<dbReference type="CDD" id="cd00387">
    <property type="entry name" value="Ribosomal_L7_L12"/>
    <property type="match status" value="1"/>
</dbReference>
<accession>A0A812N929</accession>
<dbReference type="GO" id="GO:0006412">
    <property type="term" value="P:translation"/>
    <property type="evidence" value="ECO:0007669"/>
    <property type="project" value="InterPro"/>
</dbReference>
<dbReference type="InterPro" id="IPR014719">
    <property type="entry name" value="Ribosomal_bL12_C/ClpS-like"/>
</dbReference>
<organism evidence="6 7">
    <name type="scientific">Symbiodinium natans</name>
    <dbReference type="NCBI Taxonomy" id="878477"/>
    <lineage>
        <taxon>Eukaryota</taxon>
        <taxon>Sar</taxon>
        <taxon>Alveolata</taxon>
        <taxon>Dinophyceae</taxon>
        <taxon>Suessiales</taxon>
        <taxon>Symbiodiniaceae</taxon>
        <taxon>Symbiodinium</taxon>
    </lineage>
</organism>
<dbReference type="Gene3D" id="3.30.1390.10">
    <property type="match status" value="1"/>
</dbReference>
<dbReference type="InterPro" id="IPR013823">
    <property type="entry name" value="Ribosomal_bL12_C"/>
</dbReference>